<comment type="caution">
    <text evidence="3">The sequence shown here is derived from an EMBL/GenBank/DDBJ whole genome shotgun (WGS) entry which is preliminary data.</text>
</comment>
<feature type="domain" description="Glycosyltransferase subfamily 4-like N-terminal" evidence="2">
    <location>
        <begin position="16"/>
        <end position="188"/>
    </location>
</feature>
<dbReference type="OrthoDB" id="596635at2"/>
<evidence type="ECO:0000313" key="3">
    <source>
        <dbReference type="EMBL" id="TJZ52417.1"/>
    </source>
</evidence>
<reference evidence="3 4" key="1">
    <citation type="submission" date="2019-04" db="EMBL/GenBank/DDBJ databases">
        <title>Sphingobacterium olei sp. nov., isolated from oil-contaminated soil.</title>
        <authorList>
            <person name="Liu B."/>
        </authorList>
    </citation>
    <scope>NUCLEOTIDE SEQUENCE [LARGE SCALE GENOMIC DNA]</scope>
    <source>
        <strain evidence="3 4">HAL-9</strain>
    </source>
</reference>
<dbReference type="Pfam" id="PF13439">
    <property type="entry name" value="Glyco_transf_4"/>
    <property type="match status" value="1"/>
</dbReference>
<feature type="domain" description="Glycosyl transferase family 1" evidence="1">
    <location>
        <begin position="201"/>
        <end position="345"/>
    </location>
</feature>
<dbReference type="RefSeq" id="WP_136902829.1">
    <property type="nucleotide sequence ID" value="NZ_SUME01000009.1"/>
</dbReference>
<dbReference type="InterPro" id="IPR028098">
    <property type="entry name" value="Glyco_trans_4-like_N"/>
</dbReference>
<keyword evidence="3" id="KW-0808">Transferase</keyword>
<evidence type="ECO:0000259" key="1">
    <source>
        <dbReference type="Pfam" id="PF00534"/>
    </source>
</evidence>
<accession>A0A4U0NEB7</accession>
<dbReference type="InterPro" id="IPR001296">
    <property type="entry name" value="Glyco_trans_1"/>
</dbReference>
<evidence type="ECO:0000313" key="4">
    <source>
        <dbReference type="Proteomes" id="UP000306808"/>
    </source>
</evidence>
<organism evidence="3 4">
    <name type="scientific">Sphingobacterium olei</name>
    <dbReference type="NCBI Taxonomy" id="2571155"/>
    <lineage>
        <taxon>Bacteria</taxon>
        <taxon>Pseudomonadati</taxon>
        <taxon>Bacteroidota</taxon>
        <taxon>Sphingobacteriia</taxon>
        <taxon>Sphingobacteriales</taxon>
        <taxon>Sphingobacteriaceae</taxon>
        <taxon>Sphingobacterium</taxon>
    </lineage>
</organism>
<dbReference type="CDD" id="cd03814">
    <property type="entry name" value="GT4-like"/>
    <property type="match status" value="1"/>
</dbReference>
<dbReference type="Proteomes" id="UP000306808">
    <property type="component" value="Unassembled WGS sequence"/>
</dbReference>
<sequence>MKRVAFFAEILIEDFDGASRTMFQLINRLDSSSMEYFFIYGKGPETFRHYLSYRVPSINIPINTDYSLAIPFVVKRDLEQALDNFAPDAIHISTPSPLGYYALKYAKRKNIPVLSIYHTHFISYIPYYLRRAPLFIKVAERWIQHTMRKFYNACDQLYVPSMPMISELERLGIAREQMTLWQRGIDLELFSISKRDINYIQQITKNKKPNILFASRLVWEKNIQTLIDIYTYMESQNMDYNFIVVGDGNAKKEAMAQMPNAFFLGKLNHEELSKVYASSDVFLFTSVSETYGNVVVEAMASGLPCVIANGGGSGGLVKHGQNGFKCTPNSPKEYAYFIQRLIDQPAIYGDLQLAGLSYVKKLDWENLAQRYFSDMQSLTNLPTAQLAWATN</sequence>
<dbReference type="GO" id="GO:0016757">
    <property type="term" value="F:glycosyltransferase activity"/>
    <property type="evidence" value="ECO:0007669"/>
    <property type="project" value="InterPro"/>
</dbReference>
<evidence type="ECO:0000259" key="2">
    <source>
        <dbReference type="Pfam" id="PF13439"/>
    </source>
</evidence>
<dbReference type="Gene3D" id="3.40.50.2000">
    <property type="entry name" value="Glycogen Phosphorylase B"/>
    <property type="match status" value="2"/>
</dbReference>
<protein>
    <submittedName>
        <fullName evidence="3">Glycosyltransferase family 1 protein</fullName>
    </submittedName>
</protein>
<proteinExistence type="predicted"/>
<name>A0A4U0NEB7_9SPHI</name>
<gene>
    <name evidence="3" type="ORF">FAZ15_18635</name>
</gene>
<keyword evidence="4" id="KW-1185">Reference proteome</keyword>
<dbReference type="PANTHER" id="PTHR45947">
    <property type="entry name" value="SULFOQUINOVOSYL TRANSFERASE SQD2"/>
    <property type="match status" value="1"/>
</dbReference>
<dbReference type="InterPro" id="IPR050194">
    <property type="entry name" value="Glycosyltransferase_grp1"/>
</dbReference>
<dbReference type="SUPFAM" id="SSF53756">
    <property type="entry name" value="UDP-Glycosyltransferase/glycogen phosphorylase"/>
    <property type="match status" value="1"/>
</dbReference>
<dbReference type="EMBL" id="SUME01000009">
    <property type="protein sequence ID" value="TJZ52417.1"/>
    <property type="molecule type" value="Genomic_DNA"/>
</dbReference>
<dbReference type="AlphaFoldDB" id="A0A4U0NEB7"/>
<dbReference type="Pfam" id="PF00534">
    <property type="entry name" value="Glycos_transf_1"/>
    <property type="match status" value="1"/>
</dbReference>
<dbReference type="PANTHER" id="PTHR45947:SF3">
    <property type="entry name" value="SULFOQUINOVOSYL TRANSFERASE SQD2"/>
    <property type="match status" value="1"/>
</dbReference>